<evidence type="ECO:0000256" key="2">
    <source>
        <dbReference type="ARBA" id="ARBA00022605"/>
    </source>
</evidence>
<dbReference type="Gene3D" id="3.30.360.10">
    <property type="entry name" value="Dihydrodipicolinate Reductase, domain 2"/>
    <property type="match status" value="1"/>
</dbReference>
<sequence>MDVGIIGATGYGGIELIRFLQKHPMINNIILYSSTQEGLTIDNLYPHLENESKFVLRSLQYDSVQDEVDTLFLATPPGVSAQSSEALIARGISVIDLSGDLRLKKQAIYEKWYGRTAAESDLLNESVYGLCEWNEEAIANARLIANPGCFPTAVLLGLAPLVQAGIIEMNSLIIDAKTGTSGAGKAASQVTHFSEMNENFKIYGVATHKHTPEIEQELERWHGQPVSVTFQPHLVPMVRGIMATMYATAKKPLETSDLHKLYQDAYQDHPFVRLGQVGAFPQTKQVYGSNYCNIGLTFDERTNRIIIVSVIDNLVKGAAGQAIQNFNIMNGFNQTTGLDQTPVYP</sequence>
<dbReference type="HAMAP" id="MF_00150">
    <property type="entry name" value="ArgC_type1"/>
    <property type="match status" value="1"/>
</dbReference>
<dbReference type="CDD" id="cd23934">
    <property type="entry name" value="AGPR_1_C"/>
    <property type="match status" value="1"/>
</dbReference>
<comment type="subcellular location">
    <subcellularLocation>
        <location evidence="5">Cytoplasm</location>
    </subcellularLocation>
</comment>
<keyword evidence="5" id="KW-0963">Cytoplasm</keyword>
<dbReference type="NCBIfam" id="TIGR01850">
    <property type="entry name" value="argC"/>
    <property type="match status" value="1"/>
</dbReference>
<dbReference type="RefSeq" id="WP_035420006.1">
    <property type="nucleotide sequence ID" value="NZ_JAFBCV010000013.1"/>
</dbReference>
<accession>A0ABS2SXZ8</accession>
<dbReference type="InterPro" id="IPR036291">
    <property type="entry name" value="NAD(P)-bd_dom_sf"/>
</dbReference>
<evidence type="ECO:0000256" key="1">
    <source>
        <dbReference type="ARBA" id="ARBA00022571"/>
    </source>
</evidence>
<dbReference type="InterPro" id="IPR023013">
    <property type="entry name" value="AGPR_AS"/>
</dbReference>
<keyword evidence="4 5" id="KW-0560">Oxidoreductase</keyword>
<comment type="catalytic activity">
    <reaction evidence="5">
        <text>N-acetyl-L-glutamate 5-semialdehyde + phosphate + NADP(+) = N-acetyl-L-glutamyl 5-phosphate + NADPH + H(+)</text>
        <dbReference type="Rhea" id="RHEA:21588"/>
        <dbReference type="ChEBI" id="CHEBI:15378"/>
        <dbReference type="ChEBI" id="CHEBI:29123"/>
        <dbReference type="ChEBI" id="CHEBI:43474"/>
        <dbReference type="ChEBI" id="CHEBI:57783"/>
        <dbReference type="ChEBI" id="CHEBI:57936"/>
        <dbReference type="ChEBI" id="CHEBI:58349"/>
        <dbReference type="EC" id="1.2.1.38"/>
    </reaction>
</comment>
<organism evidence="8 9">
    <name type="scientific">Shouchella xiaoxiensis</name>
    <dbReference type="NCBI Taxonomy" id="766895"/>
    <lineage>
        <taxon>Bacteria</taxon>
        <taxon>Bacillati</taxon>
        <taxon>Bacillota</taxon>
        <taxon>Bacilli</taxon>
        <taxon>Bacillales</taxon>
        <taxon>Bacillaceae</taxon>
        <taxon>Shouchella</taxon>
    </lineage>
</organism>
<dbReference type="Pfam" id="PF01118">
    <property type="entry name" value="Semialdhyde_dh"/>
    <property type="match status" value="1"/>
</dbReference>
<comment type="similarity">
    <text evidence="5">Belongs to the NAGSA dehydrogenase family. Type 1 subfamily.</text>
</comment>
<dbReference type="Gene3D" id="3.40.50.720">
    <property type="entry name" value="NAD(P)-binding Rossmann-like Domain"/>
    <property type="match status" value="1"/>
</dbReference>
<gene>
    <name evidence="5" type="primary">argC</name>
    <name evidence="8" type="ORF">JOC54_003689</name>
</gene>
<evidence type="ECO:0000256" key="6">
    <source>
        <dbReference type="PROSITE-ProRule" id="PRU10010"/>
    </source>
</evidence>
<dbReference type="InterPro" id="IPR000706">
    <property type="entry name" value="AGPR_type-1"/>
</dbReference>
<dbReference type="InterPro" id="IPR050085">
    <property type="entry name" value="AGPR"/>
</dbReference>
<dbReference type="SMART" id="SM00859">
    <property type="entry name" value="Semialdhyde_dh"/>
    <property type="match status" value="1"/>
</dbReference>
<dbReference type="InterPro" id="IPR058924">
    <property type="entry name" value="AGPR_dimerisation_dom"/>
</dbReference>
<evidence type="ECO:0000256" key="5">
    <source>
        <dbReference type="HAMAP-Rule" id="MF_00150"/>
    </source>
</evidence>
<dbReference type="SUPFAM" id="SSF51735">
    <property type="entry name" value="NAD(P)-binding Rossmann-fold domains"/>
    <property type="match status" value="1"/>
</dbReference>
<reference evidence="8" key="1">
    <citation type="submission" date="2021-01" db="EMBL/GenBank/DDBJ databases">
        <title>Genomic Encyclopedia of Type Strains, Phase IV (KMG-IV): sequencing the most valuable type-strain genomes for metagenomic binning, comparative biology and taxonomic classification.</title>
        <authorList>
            <person name="Goeker M."/>
        </authorList>
    </citation>
    <scope>NUCLEOTIDE SEQUENCE</scope>
    <source>
        <strain evidence="8">DSM 21943</strain>
    </source>
</reference>
<evidence type="ECO:0000313" key="9">
    <source>
        <dbReference type="Proteomes" id="UP001179280"/>
    </source>
</evidence>
<dbReference type="PANTHER" id="PTHR32338:SF10">
    <property type="entry name" value="N-ACETYL-GAMMA-GLUTAMYL-PHOSPHATE REDUCTASE, CHLOROPLASTIC-RELATED"/>
    <property type="match status" value="1"/>
</dbReference>
<keyword evidence="9" id="KW-1185">Reference proteome</keyword>
<dbReference type="Pfam" id="PF22698">
    <property type="entry name" value="Semialdhyde_dhC_1"/>
    <property type="match status" value="1"/>
</dbReference>
<dbReference type="CDD" id="cd17895">
    <property type="entry name" value="AGPR_1_N"/>
    <property type="match status" value="1"/>
</dbReference>
<keyword evidence="3 5" id="KW-0521">NADP</keyword>
<dbReference type="GO" id="GO:0003942">
    <property type="term" value="F:N-acetyl-gamma-glutamyl-phosphate reductase activity"/>
    <property type="evidence" value="ECO:0007669"/>
    <property type="project" value="UniProtKB-EC"/>
</dbReference>
<evidence type="ECO:0000259" key="7">
    <source>
        <dbReference type="SMART" id="SM00859"/>
    </source>
</evidence>
<dbReference type="EMBL" id="JAFBCV010000013">
    <property type="protein sequence ID" value="MBM7840408.1"/>
    <property type="molecule type" value="Genomic_DNA"/>
</dbReference>
<dbReference type="SUPFAM" id="SSF55347">
    <property type="entry name" value="Glyceraldehyde-3-phosphate dehydrogenase-like, C-terminal domain"/>
    <property type="match status" value="1"/>
</dbReference>
<keyword evidence="1 5" id="KW-0055">Arginine biosynthesis</keyword>
<comment type="caution">
    <text evidence="8">The sequence shown here is derived from an EMBL/GenBank/DDBJ whole genome shotgun (WGS) entry which is preliminary data.</text>
</comment>
<feature type="active site" evidence="5 6">
    <location>
        <position position="149"/>
    </location>
</feature>
<dbReference type="Proteomes" id="UP001179280">
    <property type="component" value="Unassembled WGS sequence"/>
</dbReference>
<evidence type="ECO:0000256" key="3">
    <source>
        <dbReference type="ARBA" id="ARBA00022857"/>
    </source>
</evidence>
<dbReference type="PROSITE" id="PS01224">
    <property type="entry name" value="ARGC"/>
    <property type="match status" value="1"/>
</dbReference>
<dbReference type="EC" id="1.2.1.38" evidence="5"/>
<evidence type="ECO:0000313" key="8">
    <source>
        <dbReference type="EMBL" id="MBM7840408.1"/>
    </source>
</evidence>
<protein>
    <recommendedName>
        <fullName evidence="5">N-acetyl-gamma-glutamyl-phosphate reductase</fullName>
        <shortName evidence="5">AGPR</shortName>
        <ecNumber evidence="5">1.2.1.38</ecNumber>
    </recommendedName>
    <alternativeName>
        <fullName evidence="5">N-acetyl-glutamate semialdehyde dehydrogenase</fullName>
        <shortName evidence="5">NAGSA dehydrogenase</shortName>
    </alternativeName>
</protein>
<name>A0ABS2SXZ8_9BACI</name>
<comment type="function">
    <text evidence="5">Catalyzes the NADPH-dependent reduction of N-acetyl-5-glutamyl phosphate to yield N-acetyl-L-glutamate 5-semialdehyde.</text>
</comment>
<feature type="domain" description="Semialdehyde dehydrogenase NAD-binding" evidence="7">
    <location>
        <begin position="2"/>
        <end position="141"/>
    </location>
</feature>
<proteinExistence type="inferred from homology"/>
<comment type="pathway">
    <text evidence="5">Amino-acid biosynthesis; L-arginine biosynthesis; N(2)-acetyl-L-ornithine from L-glutamate: step 3/4.</text>
</comment>
<dbReference type="InterPro" id="IPR000534">
    <property type="entry name" value="Semialdehyde_DH_NAD-bd"/>
</dbReference>
<keyword evidence="2 5" id="KW-0028">Amino-acid biosynthesis</keyword>
<evidence type="ECO:0000256" key="4">
    <source>
        <dbReference type="ARBA" id="ARBA00023002"/>
    </source>
</evidence>
<dbReference type="PANTHER" id="PTHR32338">
    <property type="entry name" value="N-ACETYL-GAMMA-GLUTAMYL-PHOSPHATE REDUCTASE, CHLOROPLASTIC-RELATED-RELATED"/>
    <property type="match status" value="1"/>
</dbReference>